<organism evidence="7 8">
    <name type="scientific">Candidatus Magasanikbacteria bacterium CG10_big_fil_rev_8_21_14_0_10_42_10</name>
    <dbReference type="NCBI Taxonomy" id="1974649"/>
    <lineage>
        <taxon>Bacteria</taxon>
        <taxon>Candidatus Magasanikiibacteriota</taxon>
    </lineage>
</organism>
<dbReference type="AlphaFoldDB" id="A0A2H0TXW9"/>
<evidence type="ECO:0000313" key="7">
    <source>
        <dbReference type="EMBL" id="PIR76237.1"/>
    </source>
</evidence>
<feature type="transmembrane region" description="Helical" evidence="5">
    <location>
        <begin position="354"/>
        <end position="375"/>
    </location>
</feature>
<feature type="transmembrane region" description="Helical" evidence="5">
    <location>
        <begin position="266"/>
        <end position="287"/>
    </location>
</feature>
<protein>
    <recommendedName>
        <fullName evidence="6">O-antigen ligase-related domain-containing protein</fullName>
    </recommendedName>
</protein>
<dbReference type="PANTHER" id="PTHR37422:SF13">
    <property type="entry name" value="LIPOPOLYSACCHARIDE BIOSYNTHESIS PROTEIN PA4999-RELATED"/>
    <property type="match status" value="1"/>
</dbReference>
<evidence type="ECO:0000256" key="2">
    <source>
        <dbReference type="ARBA" id="ARBA00022692"/>
    </source>
</evidence>
<feature type="transmembrane region" description="Helical" evidence="5">
    <location>
        <begin position="44"/>
        <end position="62"/>
    </location>
</feature>
<sequence length="425" mass="48037">MMIFPYLIYFIFFTLITWQRFSYGVFLLFLLLPTYLLRFSIGPLPTTVLEGMIWIVCIVGLIKHARHIEESVITLFRKHTLFTVGTLLFLIATTISVFTATDLRAAAGEWKAFYIEPFLLFLILLFAKDTLKIKADILLPLMLSGIATSLLAIYQHFTGWMVPWAFWGNGASYRVTTWYGYPNATALFLAPLIVIAMALVWQRFSREEKEDWGVGHVEQMIVFVSSGVLLLLGPLAIVYAKSTGGLIGIVAGVGMLLILNKKTRWISIAIGVISLLGLLSIPSLHIIREEVFFQDRSGQIRLSMWQDTLHLLQDRPLLGAGLASYDERIVPYHTTVNGEGVEIFHHPHNIFLTMYVNTGLLGLIGFVLMIIGMFFSIGKRYGYWLLVCVALVTFIVTGLVDSPYIKNDLSVLFWVLPLMLVTRQE</sequence>
<feature type="transmembrane region" description="Helical" evidence="5">
    <location>
        <begin position="7"/>
        <end position="32"/>
    </location>
</feature>
<feature type="transmembrane region" description="Helical" evidence="5">
    <location>
        <begin position="220"/>
        <end position="237"/>
    </location>
</feature>
<proteinExistence type="predicted"/>
<evidence type="ECO:0000256" key="1">
    <source>
        <dbReference type="ARBA" id="ARBA00004141"/>
    </source>
</evidence>
<evidence type="ECO:0000256" key="4">
    <source>
        <dbReference type="ARBA" id="ARBA00023136"/>
    </source>
</evidence>
<feature type="domain" description="O-antigen ligase-related" evidence="6">
    <location>
        <begin position="229"/>
        <end position="367"/>
    </location>
</feature>
<dbReference type="EMBL" id="PFBY01000036">
    <property type="protein sequence ID" value="PIR76237.1"/>
    <property type="molecule type" value="Genomic_DNA"/>
</dbReference>
<dbReference type="InterPro" id="IPR051533">
    <property type="entry name" value="WaaL-like"/>
</dbReference>
<reference evidence="8" key="1">
    <citation type="submission" date="2017-09" db="EMBL/GenBank/DDBJ databases">
        <title>Depth-based differentiation of microbial function through sediment-hosted aquifers and enrichment of novel symbionts in the deep terrestrial subsurface.</title>
        <authorList>
            <person name="Probst A.J."/>
            <person name="Ladd B."/>
            <person name="Jarett J.K."/>
            <person name="Geller-Mcgrath D.E."/>
            <person name="Sieber C.M.K."/>
            <person name="Emerson J.B."/>
            <person name="Anantharaman K."/>
            <person name="Thomas B.C."/>
            <person name="Malmstrom R."/>
            <person name="Stieglmeier M."/>
            <person name="Klingl A."/>
            <person name="Woyke T."/>
            <person name="Ryan C.M."/>
            <person name="Banfield J.F."/>
        </authorList>
    </citation>
    <scope>NUCLEOTIDE SEQUENCE [LARGE SCALE GENOMIC DNA]</scope>
</reference>
<accession>A0A2H0TXW9</accession>
<keyword evidence="2 5" id="KW-0812">Transmembrane</keyword>
<comment type="subcellular location">
    <subcellularLocation>
        <location evidence="1">Membrane</location>
        <topology evidence="1">Multi-pass membrane protein</topology>
    </subcellularLocation>
</comment>
<evidence type="ECO:0000256" key="5">
    <source>
        <dbReference type="SAM" id="Phobius"/>
    </source>
</evidence>
<dbReference type="Proteomes" id="UP000231530">
    <property type="component" value="Unassembled WGS sequence"/>
</dbReference>
<dbReference type="InterPro" id="IPR007016">
    <property type="entry name" value="O-antigen_ligase-rel_domated"/>
</dbReference>
<feature type="transmembrane region" description="Helical" evidence="5">
    <location>
        <begin position="112"/>
        <end position="131"/>
    </location>
</feature>
<feature type="transmembrane region" description="Helical" evidence="5">
    <location>
        <begin position="178"/>
        <end position="200"/>
    </location>
</feature>
<keyword evidence="4 5" id="KW-0472">Membrane</keyword>
<dbReference type="PANTHER" id="PTHR37422">
    <property type="entry name" value="TEICHURONIC ACID BIOSYNTHESIS PROTEIN TUAE"/>
    <property type="match status" value="1"/>
</dbReference>
<evidence type="ECO:0000256" key="3">
    <source>
        <dbReference type="ARBA" id="ARBA00022989"/>
    </source>
</evidence>
<feature type="transmembrane region" description="Helical" evidence="5">
    <location>
        <begin position="382"/>
        <end position="400"/>
    </location>
</feature>
<evidence type="ECO:0000259" key="6">
    <source>
        <dbReference type="Pfam" id="PF04932"/>
    </source>
</evidence>
<feature type="transmembrane region" description="Helical" evidence="5">
    <location>
        <begin position="82"/>
        <end position="100"/>
    </location>
</feature>
<dbReference type="GO" id="GO:0016020">
    <property type="term" value="C:membrane"/>
    <property type="evidence" value="ECO:0007669"/>
    <property type="project" value="UniProtKB-SubCell"/>
</dbReference>
<dbReference type="Pfam" id="PF04932">
    <property type="entry name" value="Wzy_C"/>
    <property type="match status" value="1"/>
</dbReference>
<keyword evidence="3 5" id="KW-1133">Transmembrane helix</keyword>
<comment type="caution">
    <text evidence="7">The sequence shown here is derived from an EMBL/GenBank/DDBJ whole genome shotgun (WGS) entry which is preliminary data.</text>
</comment>
<name>A0A2H0TXW9_9BACT</name>
<evidence type="ECO:0000313" key="8">
    <source>
        <dbReference type="Proteomes" id="UP000231530"/>
    </source>
</evidence>
<gene>
    <name evidence="7" type="ORF">COU32_03125</name>
</gene>
<feature type="transmembrane region" description="Helical" evidence="5">
    <location>
        <begin position="243"/>
        <end position="259"/>
    </location>
</feature>
<feature type="transmembrane region" description="Helical" evidence="5">
    <location>
        <begin position="138"/>
        <end position="158"/>
    </location>
</feature>